<dbReference type="GO" id="GO:0006412">
    <property type="term" value="P:translation"/>
    <property type="evidence" value="ECO:0007669"/>
    <property type="project" value="UniProtKB-KW"/>
</dbReference>
<dbReference type="AlphaFoldDB" id="K1SG62"/>
<keyword evidence="9" id="KW-0808">Transferase</keyword>
<dbReference type="GO" id="GO:0016740">
    <property type="term" value="F:transferase activity"/>
    <property type="evidence" value="ECO:0007669"/>
    <property type="project" value="UniProtKB-KW"/>
</dbReference>
<feature type="domain" description="Amidase" evidence="8">
    <location>
        <begin position="25"/>
        <end position="464"/>
    </location>
</feature>
<accession>K1SG62</accession>
<organism evidence="9">
    <name type="scientific">human gut metagenome</name>
    <dbReference type="NCBI Taxonomy" id="408170"/>
    <lineage>
        <taxon>unclassified sequences</taxon>
        <taxon>metagenomes</taxon>
        <taxon>organismal metagenomes</taxon>
    </lineage>
</organism>
<evidence type="ECO:0000256" key="3">
    <source>
        <dbReference type="ARBA" id="ARBA00022598"/>
    </source>
</evidence>
<gene>
    <name evidence="9" type="ORF">OBE_09416</name>
</gene>
<dbReference type="GO" id="GO:0050567">
    <property type="term" value="F:glutaminyl-tRNA synthase (glutamine-hydrolyzing) activity"/>
    <property type="evidence" value="ECO:0007669"/>
    <property type="project" value="UniProtKB-EC"/>
</dbReference>
<name>K1SG62_9ZZZZ</name>
<evidence type="ECO:0000256" key="7">
    <source>
        <dbReference type="ARBA" id="ARBA00047407"/>
    </source>
</evidence>
<sequence length="488" mass="53921">MSKYIEKDIQEIHELLVNKKIKPIDLVEDAINTIKENSDLNCFITLNEDGARKMALELENIEVEKDNLLFGIPIAVKDNIVTCGLRTTCASKMLDNFIPIYDATVVEKLKANHMIIIGKTNMDEFAMGSTSRTSYYGAPHNPWNKNKIAGGSSGGSASCISAGLVKFALGSDTGGSIRQPASYCGIVGMKPTYGRVSRFGLVAFASSLDQIGPMTKNVYDNALLLNAIVGRDEKDLTSSKKEAEDFTRLIGQDVKGMRIAIPDYFMSDIVSDEVKNKILEIKDLLEKNGVTVSFVSVKYLENAVTLYQIIAMGEASSNLARFDGIRYGYSYDKPKDIEDLYLSTRSLGFGDEVKRRIMVGSYLLSGDNAKAYYNKALSIRDDMKKEFLNVFNDYDLIIGPTTTTTAYGLDENLDDPLKSFMDDVLVIPVNMAGLPAINVPVGFDKSHMPIGMHIIGKHFDEATIYKLASFVENKLKLNLTPEEGLNNE</sequence>
<dbReference type="PANTHER" id="PTHR11895:SF151">
    <property type="entry name" value="GLUTAMYL-TRNA(GLN) AMIDOTRANSFERASE SUBUNIT A"/>
    <property type="match status" value="1"/>
</dbReference>
<evidence type="ECO:0000256" key="6">
    <source>
        <dbReference type="ARBA" id="ARBA00022917"/>
    </source>
</evidence>
<keyword evidence="5" id="KW-0067">ATP-binding</keyword>
<dbReference type="PANTHER" id="PTHR11895">
    <property type="entry name" value="TRANSAMIDASE"/>
    <property type="match status" value="1"/>
</dbReference>
<dbReference type="SUPFAM" id="SSF75304">
    <property type="entry name" value="Amidase signature (AS) enzymes"/>
    <property type="match status" value="1"/>
</dbReference>
<evidence type="ECO:0000259" key="8">
    <source>
        <dbReference type="Pfam" id="PF01425"/>
    </source>
</evidence>
<keyword evidence="4" id="KW-0547">Nucleotide-binding</keyword>
<dbReference type="GO" id="GO:0005524">
    <property type="term" value="F:ATP binding"/>
    <property type="evidence" value="ECO:0007669"/>
    <property type="project" value="UniProtKB-KW"/>
</dbReference>
<evidence type="ECO:0000256" key="1">
    <source>
        <dbReference type="ARBA" id="ARBA00008069"/>
    </source>
</evidence>
<dbReference type="HAMAP" id="MF_00120">
    <property type="entry name" value="GatA"/>
    <property type="match status" value="1"/>
</dbReference>
<evidence type="ECO:0000256" key="2">
    <source>
        <dbReference type="ARBA" id="ARBA00012739"/>
    </source>
</evidence>
<dbReference type="InterPro" id="IPR036928">
    <property type="entry name" value="AS_sf"/>
</dbReference>
<dbReference type="GO" id="GO:0030956">
    <property type="term" value="C:glutamyl-tRNA(Gln) amidotransferase complex"/>
    <property type="evidence" value="ECO:0007669"/>
    <property type="project" value="InterPro"/>
</dbReference>
<dbReference type="NCBIfam" id="TIGR00132">
    <property type="entry name" value="gatA"/>
    <property type="match status" value="1"/>
</dbReference>
<evidence type="ECO:0000256" key="4">
    <source>
        <dbReference type="ARBA" id="ARBA00022741"/>
    </source>
</evidence>
<dbReference type="InterPro" id="IPR000120">
    <property type="entry name" value="Amidase"/>
</dbReference>
<dbReference type="PROSITE" id="PS00571">
    <property type="entry name" value="AMIDASES"/>
    <property type="match status" value="1"/>
</dbReference>
<reference evidence="9" key="1">
    <citation type="journal article" date="2013" name="Environ. Microbiol.">
        <title>Microbiota from the distal guts of lean and obese adolescents exhibit partial functional redundancy besides clear differences in community structure.</title>
        <authorList>
            <person name="Ferrer M."/>
            <person name="Ruiz A."/>
            <person name="Lanza F."/>
            <person name="Haange S.B."/>
            <person name="Oberbach A."/>
            <person name="Till H."/>
            <person name="Bargiela R."/>
            <person name="Campoy C."/>
            <person name="Segura M.T."/>
            <person name="Richter M."/>
            <person name="von Bergen M."/>
            <person name="Seifert J."/>
            <person name="Suarez A."/>
        </authorList>
    </citation>
    <scope>NUCLEOTIDE SEQUENCE</scope>
</reference>
<dbReference type="EMBL" id="AJWZ01006497">
    <property type="protein sequence ID" value="EKC59602.1"/>
    <property type="molecule type" value="Genomic_DNA"/>
</dbReference>
<dbReference type="InterPro" id="IPR023631">
    <property type="entry name" value="Amidase_dom"/>
</dbReference>
<dbReference type="InterPro" id="IPR020556">
    <property type="entry name" value="Amidase_CS"/>
</dbReference>
<evidence type="ECO:0000313" key="9">
    <source>
        <dbReference type="EMBL" id="EKC59602.1"/>
    </source>
</evidence>
<comment type="similarity">
    <text evidence="1">Belongs to the amidase family. GatA subfamily.</text>
</comment>
<comment type="catalytic activity">
    <reaction evidence="7">
        <text>L-glutamyl-tRNA(Gln) + L-glutamine + ATP + H2O = L-glutaminyl-tRNA(Gln) + L-glutamate + ADP + phosphate + H(+)</text>
        <dbReference type="Rhea" id="RHEA:17521"/>
        <dbReference type="Rhea" id="RHEA-COMP:9681"/>
        <dbReference type="Rhea" id="RHEA-COMP:9684"/>
        <dbReference type="ChEBI" id="CHEBI:15377"/>
        <dbReference type="ChEBI" id="CHEBI:15378"/>
        <dbReference type="ChEBI" id="CHEBI:29985"/>
        <dbReference type="ChEBI" id="CHEBI:30616"/>
        <dbReference type="ChEBI" id="CHEBI:43474"/>
        <dbReference type="ChEBI" id="CHEBI:58359"/>
        <dbReference type="ChEBI" id="CHEBI:78520"/>
        <dbReference type="ChEBI" id="CHEBI:78521"/>
        <dbReference type="ChEBI" id="CHEBI:456216"/>
        <dbReference type="EC" id="6.3.5.7"/>
    </reaction>
</comment>
<dbReference type="InterPro" id="IPR004412">
    <property type="entry name" value="GatA"/>
</dbReference>
<protein>
    <recommendedName>
        <fullName evidence="2">glutaminyl-tRNA synthase (glutamine-hydrolyzing)</fullName>
        <ecNumber evidence="2">6.3.5.7</ecNumber>
    </recommendedName>
</protein>
<dbReference type="EC" id="6.3.5.7" evidence="2"/>
<comment type="caution">
    <text evidence="9">The sequence shown here is derived from an EMBL/GenBank/DDBJ whole genome shotgun (WGS) entry which is preliminary data.</text>
</comment>
<keyword evidence="3" id="KW-0436">Ligase</keyword>
<dbReference type="Pfam" id="PF01425">
    <property type="entry name" value="Amidase"/>
    <property type="match status" value="1"/>
</dbReference>
<evidence type="ECO:0000256" key="5">
    <source>
        <dbReference type="ARBA" id="ARBA00022840"/>
    </source>
</evidence>
<dbReference type="Gene3D" id="3.90.1300.10">
    <property type="entry name" value="Amidase signature (AS) domain"/>
    <property type="match status" value="1"/>
</dbReference>
<dbReference type="GO" id="GO:0005739">
    <property type="term" value="C:mitochondrion"/>
    <property type="evidence" value="ECO:0007669"/>
    <property type="project" value="UniProtKB-ARBA"/>
</dbReference>
<proteinExistence type="inferred from homology"/>
<keyword evidence="6" id="KW-0648">Protein biosynthesis</keyword>